<evidence type="ECO:0000256" key="2">
    <source>
        <dbReference type="ARBA" id="ARBA00005542"/>
    </source>
</evidence>
<evidence type="ECO:0000256" key="6">
    <source>
        <dbReference type="ARBA" id="ARBA00023136"/>
    </source>
</evidence>
<dbReference type="EMBL" id="JAFBMS010002889">
    <property type="protein sequence ID" value="KAG9327975.1"/>
    <property type="molecule type" value="Genomic_DNA"/>
</dbReference>
<evidence type="ECO:0000256" key="5">
    <source>
        <dbReference type="ARBA" id="ARBA00022989"/>
    </source>
</evidence>
<evidence type="ECO:0000256" key="3">
    <source>
        <dbReference type="ARBA" id="ARBA00022475"/>
    </source>
</evidence>
<feature type="signal peptide" evidence="8">
    <location>
        <begin position="1"/>
        <end position="20"/>
    </location>
</feature>
<feature type="transmembrane region" description="Helical" evidence="7">
    <location>
        <begin position="692"/>
        <end position="713"/>
    </location>
</feature>
<keyword evidence="4 7" id="KW-0812">Transmembrane</keyword>
<feature type="transmembrane region" description="Helical" evidence="7">
    <location>
        <begin position="655"/>
        <end position="676"/>
    </location>
</feature>
<dbReference type="InterPro" id="IPR000742">
    <property type="entry name" value="EGF"/>
</dbReference>
<evidence type="ECO:0000259" key="10">
    <source>
        <dbReference type="PROSITE" id="PS01186"/>
    </source>
</evidence>
<keyword evidence="3" id="KW-1003">Cell membrane</keyword>
<keyword evidence="5 7" id="KW-1133">Transmembrane helix</keyword>
<dbReference type="PROSITE" id="PS01186">
    <property type="entry name" value="EGF_2"/>
    <property type="match status" value="1"/>
</dbReference>
<organism evidence="11 12">
    <name type="scientific">Albula glossodonta</name>
    <name type="common">roundjaw bonefish</name>
    <dbReference type="NCBI Taxonomy" id="121402"/>
    <lineage>
        <taxon>Eukaryota</taxon>
        <taxon>Metazoa</taxon>
        <taxon>Chordata</taxon>
        <taxon>Craniata</taxon>
        <taxon>Vertebrata</taxon>
        <taxon>Euteleostomi</taxon>
        <taxon>Actinopterygii</taxon>
        <taxon>Neopterygii</taxon>
        <taxon>Teleostei</taxon>
        <taxon>Albuliformes</taxon>
        <taxon>Albulidae</taxon>
        <taxon>Albula</taxon>
    </lineage>
</organism>
<comment type="similarity">
    <text evidence="2">Belongs to the TMEM8 family.</text>
</comment>
<evidence type="ECO:0000256" key="8">
    <source>
        <dbReference type="SAM" id="SignalP"/>
    </source>
</evidence>
<feature type="transmembrane region" description="Helical" evidence="7">
    <location>
        <begin position="630"/>
        <end position="649"/>
    </location>
</feature>
<accession>A0A8T2MJ12</accession>
<sequence>MYGYPILCLLLPVFIKDCFGDDLTYVSGYFSKTPQKLSKYSWYGNVRLYHFRVPEDTVLVRWLLTVTKGSGSNCGNHNITIHFRSGAPPVINPINTEFANNTAFLPAQNLSLSISSGQNITLFNVSNPAPGDWFVAAHLPKDDGRIEHKGFSSSCSYFFQPQMFVRRAVDMPILEFRSELHRTVSSPDNPAVLKVFLPEYTSELAVRISGCDTEGVNAAECPLLLTLGSATLRRSTVRTVNCTGRASCTITLRVPPWETWIRVTVESIYVNVTTDFTISANHTVGCKPKSVGLTGDFFTRVSANSSGLLGGNISVAVGNASAPGNSSLSPDVLDNACVHNQPVFREELDVVSVRFAVINGPNVTVTSVAPTLLQFSLNSFTDNKCNSWECDRFCLPDSQVTCAGTEQDADGYDLRLNVTSPQAVLRIPFPEVAMWYLTLQMVCPDNTSDCTNASATVMTSAYLSACIDDCGTYGECRLLRSYSYLYAACVCKAGWRGWSCTDNLTAQTYSRQMAAALLLTLSNLLFIPPIVVAVYRCYIVEASVYLFTMFFSTFYHACDQPGVTVLCIMDYDTLQYCDFLGSVSSIWVTILCMSRVKETFKYVSLRSEEATAAGGFQFCCFQSRWRDVTLCLFTQMLFMLGTLIIAMSMQLDRRGLWNMLGPILCAVLAMVAAWVYRGVKRRQCYPTTWKRWVFYLIPGLASAIIGLSVYVFTETDDNYYYTHSIWHVMVASSVVFLLPPRDRHQEPWGWSQKLCGYQICKNEKEELYAVT</sequence>
<evidence type="ECO:0000313" key="11">
    <source>
        <dbReference type="EMBL" id="KAG9327975.1"/>
    </source>
</evidence>
<reference evidence="11" key="1">
    <citation type="thesis" date="2021" institute="BYU ScholarsArchive" country="Provo, UT, USA">
        <title>Applications of and Algorithms for Genome Assembly and Genomic Analyses with an Emphasis on Marine Teleosts.</title>
        <authorList>
            <person name="Pickett B.D."/>
        </authorList>
    </citation>
    <scope>NUCLEOTIDE SEQUENCE</scope>
    <source>
        <strain evidence="11">HI-2016</strain>
    </source>
</reference>
<evidence type="ECO:0000313" key="12">
    <source>
        <dbReference type="Proteomes" id="UP000824540"/>
    </source>
</evidence>
<feature type="transmembrane region" description="Helical" evidence="7">
    <location>
        <begin position="719"/>
        <end position="738"/>
    </location>
</feature>
<evidence type="ECO:0000259" key="9">
    <source>
        <dbReference type="PROSITE" id="PS00022"/>
    </source>
</evidence>
<dbReference type="GO" id="GO:0005886">
    <property type="term" value="C:plasma membrane"/>
    <property type="evidence" value="ECO:0007669"/>
    <property type="project" value="UniProtKB-SubCell"/>
</dbReference>
<evidence type="ECO:0000256" key="1">
    <source>
        <dbReference type="ARBA" id="ARBA00004651"/>
    </source>
</evidence>
<protein>
    <recommendedName>
        <fullName evidence="9 10">EGF-like domain-containing protein</fullName>
    </recommendedName>
</protein>
<dbReference type="PROSITE" id="PS00022">
    <property type="entry name" value="EGF_1"/>
    <property type="match status" value="1"/>
</dbReference>
<dbReference type="OrthoDB" id="69646at2759"/>
<keyword evidence="12" id="KW-1185">Reference proteome</keyword>
<dbReference type="InterPro" id="IPR021910">
    <property type="entry name" value="NGX6/PGAP6/MYMK"/>
</dbReference>
<name>A0A8T2MJ12_9TELE</name>
<keyword evidence="6 7" id="KW-0472">Membrane</keyword>
<feature type="chain" id="PRO_5035743655" description="EGF-like domain-containing protein" evidence="8">
    <location>
        <begin position="21"/>
        <end position="771"/>
    </location>
</feature>
<dbReference type="Pfam" id="PF12036">
    <property type="entry name" value="DUF3522"/>
    <property type="match status" value="2"/>
</dbReference>
<dbReference type="PANTHER" id="PTHR14319:SF7">
    <property type="entry name" value="POST-GPI ATTACHMENT TO PROTEINS FACTOR 6"/>
    <property type="match status" value="1"/>
</dbReference>
<evidence type="ECO:0000256" key="7">
    <source>
        <dbReference type="SAM" id="Phobius"/>
    </source>
</evidence>
<feature type="domain" description="EGF-like" evidence="9 10">
    <location>
        <begin position="489"/>
        <end position="500"/>
    </location>
</feature>
<comment type="caution">
    <text evidence="11">The sequence shown here is derived from an EMBL/GenBank/DDBJ whole genome shotgun (WGS) entry which is preliminary data.</text>
</comment>
<gene>
    <name evidence="11" type="ORF">JZ751_017024</name>
</gene>
<evidence type="ECO:0000256" key="4">
    <source>
        <dbReference type="ARBA" id="ARBA00022692"/>
    </source>
</evidence>
<proteinExistence type="inferred from homology"/>
<dbReference type="Proteomes" id="UP000824540">
    <property type="component" value="Unassembled WGS sequence"/>
</dbReference>
<dbReference type="PANTHER" id="PTHR14319">
    <property type="entry name" value="FIVE-SPAN TRANSMEMBRANE PROTEIN M83"/>
    <property type="match status" value="1"/>
</dbReference>
<keyword evidence="8" id="KW-0732">Signal</keyword>
<comment type="subcellular location">
    <subcellularLocation>
        <location evidence="1">Cell membrane</location>
        <topology evidence="1">Multi-pass membrane protein</topology>
    </subcellularLocation>
</comment>
<dbReference type="AlphaFoldDB" id="A0A8T2MJ12"/>
<feature type="transmembrane region" description="Helical" evidence="7">
    <location>
        <begin position="513"/>
        <end position="535"/>
    </location>
</feature>